<reference evidence="9" key="1">
    <citation type="journal article" date="2020" name="Stud. Mycol.">
        <title>101 Dothideomycetes genomes: a test case for predicting lifestyles and emergence of pathogens.</title>
        <authorList>
            <person name="Haridas S."/>
            <person name="Albert R."/>
            <person name="Binder M."/>
            <person name="Bloem J."/>
            <person name="Labutti K."/>
            <person name="Salamov A."/>
            <person name="Andreopoulos B."/>
            <person name="Baker S."/>
            <person name="Barry K."/>
            <person name="Bills G."/>
            <person name="Bluhm B."/>
            <person name="Cannon C."/>
            <person name="Castanera R."/>
            <person name="Culley D."/>
            <person name="Daum C."/>
            <person name="Ezra D."/>
            <person name="Gonzalez J."/>
            <person name="Henrissat B."/>
            <person name="Kuo A."/>
            <person name="Liang C."/>
            <person name="Lipzen A."/>
            <person name="Lutzoni F."/>
            <person name="Magnuson J."/>
            <person name="Mondo S."/>
            <person name="Nolan M."/>
            <person name="Ohm R."/>
            <person name="Pangilinan J."/>
            <person name="Park H.-J."/>
            <person name="Ramirez L."/>
            <person name="Alfaro M."/>
            <person name="Sun H."/>
            <person name="Tritt A."/>
            <person name="Yoshinaga Y."/>
            <person name="Zwiers L.-H."/>
            <person name="Turgeon B."/>
            <person name="Goodwin S."/>
            <person name="Spatafora J."/>
            <person name="Crous P."/>
            <person name="Grigoriev I."/>
        </authorList>
    </citation>
    <scope>NUCLEOTIDE SEQUENCE</scope>
    <source>
        <strain evidence="9">CBS 107.79</strain>
    </source>
</reference>
<comment type="pathway">
    <text evidence="2">Polyol metabolism; (R,R)-butane-2,3-diol biosynthesis; (R,R)-butane-2,3-diol from pyruvate: step 2/3.</text>
</comment>
<dbReference type="PANTHER" id="PTHR35524">
    <property type="entry name" value="ALPHA-ACETOLACTATE DECARBOXYLASE"/>
    <property type="match status" value="1"/>
</dbReference>
<keyword evidence="10" id="KW-1185">Reference proteome</keyword>
<dbReference type="PANTHER" id="PTHR35524:SF1">
    <property type="entry name" value="ALPHA-ACETOLACTATE DECARBOXYLASE"/>
    <property type="match status" value="1"/>
</dbReference>
<dbReference type="InterPro" id="IPR005128">
    <property type="entry name" value="Acetolactate_a_deCO2ase"/>
</dbReference>
<evidence type="ECO:0000256" key="8">
    <source>
        <dbReference type="ARBA" id="ARBA00023239"/>
    </source>
</evidence>
<comment type="catalytic activity">
    <reaction evidence="1">
        <text>(2S)-2-acetolactate + H(+) = (R)-acetoin + CO2</text>
        <dbReference type="Rhea" id="RHEA:21580"/>
        <dbReference type="ChEBI" id="CHEBI:15378"/>
        <dbReference type="ChEBI" id="CHEBI:15686"/>
        <dbReference type="ChEBI" id="CHEBI:16526"/>
        <dbReference type="ChEBI" id="CHEBI:58476"/>
        <dbReference type="EC" id="4.1.1.5"/>
    </reaction>
</comment>
<keyword evidence="6" id="KW-0210">Decarboxylase</keyword>
<keyword evidence="8" id="KW-0456">Lyase</keyword>
<dbReference type="GO" id="GO:0047605">
    <property type="term" value="F:acetolactate decarboxylase activity"/>
    <property type="evidence" value="ECO:0007669"/>
    <property type="project" value="UniProtKB-EC"/>
</dbReference>
<dbReference type="OrthoDB" id="509395at2759"/>
<dbReference type="Proteomes" id="UP000800036">
    <property type="component" value="Unassembled WGS sequence"/>
</dbReference>
<dbReference type="Pfam" id="PF03306">
    <property type="entry name" value="AAL_decarboxy"/>
    <property type="match status" value="1"/>
</dbReference>
<dbReference type="EMBL" id="ML976673">
    <property type="protein sequence ID" value="KAF1974792.1"/>
    <property type="molecule type" value="Genomic_DNA"/>
</dbReference>
<comment type="similarity">
    <text evidence="3">Belongs to the alpha-acetolactate decarboxylase family.</text>
</comment>
<dbReference type="EC" id="4.1.1.5" evidence="4"/>
<accession>A0A6A5VFY6</accession>
<evidence type="ECO:0000256" key="5">
    <source>
        <dbReference type="ARBA" id="ARBA00020164"/>
    </source>
</evidence>
<organism evidence="9 10">
    <name type="scientific">Bimuria novae-zelandiae CBS 107.79</name>
    <dbReference type="NCBI Taxonomy" id="1447943"/>
    <lineage>
        <taxon>Eukaryota</taxon>
        <taxon>Fungi</taxon>
        <taxon>Dikarya</taxon>
        <taxon>Ascomycota</taxon>
        <taxon>Pezizomycotina</taxon>
        <taxon>Dothideomycetes</taxon>
        <taxon>Pleosporomycetidae</taxon>
        <taxon>Pleosporales</taxon>
        <taxon>Massarineae</taxon>
        <taxon>Didymosphaeriaceae</taxon>
        <taxon>Bimuria</taxon>
    </lineage>
</organism>
<evidence type="ECO:0000256" key="7">
    <source>
        <dbReference type="ARBA" id="ARBA00023061"/>
    </source>
</evidence>
<evidence type="ECO:0000256" key="3">
    <source>
        <dbReference type="ARBA" id="ARBA00007106"/>
    </source>
</evidence>
<dbReference type="SUPFAM" id="SSF117856">
    <property type="entry name" value="AF0104/ALDC/Ptd012-like"/>
    <property type="match status" value="1"/>
</dbReference>
<evidence type="ECO:0000313" key="9">
    <source>
        <dbReference type="EMBL" id="KAF1974792.1"/>
    </source>
</evidence>
<dbReference type="AlphaFoldDB" id="A0A6A5VFY6"/>
<evidence type="ECO:0000256" key="1">
    <source>
        <dbReference type="ARBA" id="ARBA00001784"/>
    </source>
</evidence>
<evidence type="ECO:0000313" key="10">
    <source>
        <dbReference type="Proteomes" id="UP000800036"/>
    </source>
</evidence>
<proteinExistence type="inferred from homology"/>
<sequence length="221" mass="23462">MVASIPNDIFQFSTWAAVQKGFSTGQPRAADLTSHGTDGTGVFEDGKLMILSDRKAYSIAGSGELAPAQPQERLCFAMVTVFSPLRIIKTDHSDMSMKGLEEMLSSVEALPGLGGMNSVLPFNIEGTFTNLELVTAGGPLHKKGPTAGVMVGFMVPMWMEGISGPRMHCHFMSKDNDGANKVGGRVLSVDLGSDAVIAVGKCGRFHLGFPQGQDWEGVQLA</sequence>
<evidence type="ECO:0000256" key="4">
    <source>
        <dbReference type="ARBA" id="ARBA00013204"/>
    </source>
</evidence>
<protein>
    <recommendedName>
        <fullName evidence="5">Alpha-acetolactate decarboxylase</fullName>
        <ecNumber evidence="4">4.1.1.5</ecNumber>
    </recommendedName>
</protein>
<dbReference type="Gene3D" id="3.30.1330.80">
    <property type="entry name" value="Hypothetical protein, similar to alpha- acetolactate decarboxylase, domain 2"/>
    <property type="match status" value="2"/>
</dbReference>
<keyword evidence="7" id="KW-0005">Acetoin biosynthesis</keyword>
<gene>
    <name evidence="9" type="ORF">BU23DRAFT_90975</name>
</gene>
<dbReference type="UniPathway" id="UPA00626">
    <property type="reaction ID" value="UER00678"/>
</dbReference>
<dbReference type="GO" id="GO:0045151">
    <property type="term" value="P:acetoin biosynthetic process"/>
    <property type="evidence" value="ECO:0007669"/>
    <property type="project" value="UniProtKB-KW"/>
</dbReference>
<evidence type="ECO:0000256" key="6">
    <source>
        <dbReference type="ARBA" id="ARBA00022793"/>
    </source>
</evidence>
<name>A0A6A5VFY6_9PLEO</name>
<evidence type="ECO:0000256" key="2">
    <source>
        <dbReference type="ARBA" id="ARBA00005170"/>
    </source>
</evidence>